<dbReference type="GO" id="GO:0008237">
    <property type="term" value="F:metallopeptidase activity"/>
    <property type="evidence" value="ECO:0007669"/>
    <property type="project" value="UniProtKB-KW"/>
</dbReference>
<keyword evidence="2" id="KW-0645">Protease</keyword>
<keyword evidence="4" id="KW-0482">Metalloprotease</keyword>
<accession>A0A6L6PLB8</accession>
<proteinExistence type="inferred from homology"/>
<dbReference type="SUPFAM" id="SSF111283">
    <property type="entry name" value="Putative modulator of DNA gyrase, PmbA/TldD"/>
    <property type="match status" value="1"/>
</dbReference>
<dbReference type="InterPro" id="IPR002510">
    <property type="entry name" value="Metalloprtase-TldD/E_N"/>
</dbReference>
<keyword evidence="3" id="KW-0378">Hydrolase</keyword>
<reference evidence="7 8" key="1">
    <citation type="submission" date="2019-11" db="EMBL/GenBank/DDBJ databases">
        <title>Type strains purchased from KCTC, JCM and DSMZ.</title>
        <authorList>
            <person name="Lu H."/>
        </authorList>
    </citation>
    <scope>NUCLEOTIDE SEQUENCE [LARGE SCALE GENOMIC DNA]</scope>
    <source>
        <strain evidence="7 8">KCTC 22382</strain>
    </source>
</reference>
<dbReference type="InterPro" id="IPR036059">
    <property type="entry name" value="TldD/PmbA_sf"/>
</dbReference>
<evidence type="ECO:0000313" key="7">
    <source>
        <dbReference type="EMBL" id="MTV39489.1"/>
    </source>
</evidence>
<dbReference type="OrthoDB" id="9803213at2"/>
<dbReference type="InterPro" id="IPR045569">
    <property type="entry name" value="Metalloprtase-TldD/E_C"/>
</dbReference>
<evidence type="ECO:0000256" key="4">
    <source>
        <dbReference type="ARBA" id="ARBA00023049"/>
    </source>
</evidence>
<dbReference type="GO" id="GO:0005829">
    <property type="term" value="C:cytosol"/>
    <property type="evidence" value="ECO:0007669"/>
    <property type="project" value="TreeGrafter"/>
</dbReference>
<evidence type="ECO:0000256" key="3">
    <source>
        <dbReference type="ARBA" id="ARBA00022801"/>
    </source>
</evidence>
<dbReference type="AlphaFoldDB" id="A0A6L6PLB8"/>
<evidence type="ECO:0000313" key="8">
    <source>
        <dbReference type="Proteomes" id="UP000475582"/>
    </source>
</evidence>
<dbReference type="InterPro" id="IPR035068">
    <property type="entry name" value="TldD/PmbA_N"/>
</dbReference>
<dbReference type="PANTHER" id="PTHR30624">
    <property type="entry name" value="UNCHARACTERIZED PROTEIN TLDD AND PMBA"/>
    <property type="match status" value="1"/>
</dbReference>
<name>A0A6L6PLB8_9BURK</name>
<dbReference type="Pfam" id="PF01523">
    <property type="entry name" value="PmbA_TldD_1st"/>
    <property type="match status" value="1"/>
</dbReference>
<dbReference type="InterPro" id="IPR051463">
    <property type="entry name" value="Peptidase_U62_metallo"/>
</dbReference>
<organism evidence="7 8">
    <name type="scientific">Duganella radicis</name>
    <dbReference type="NCBI Taxonomy" id="551988"/>
    <lineage>
        <taxon>Bacteria</taxon>
        <taxon>Pseudomonadati</taxon>
        <taxon>Pseudomonadota</taxon>
        <taxon>Betaproteobacteria</taxon>
        <taxon>Burkholderiales</taxon>
        <taxon>Oxalobacteraceae</taxon>
        <taxon>Telluria group</taxon>
        <taxon>Duganella</taxon>
    </lineage>
</organism>
<feature type="domain" description="Metalloprotease TldD/E N-terminal" evidence="5">
    <location>
        <begin position="59"/>
        <end position="123"/>
    </location>
</feature>
<dbReference type="Proteomes" id="UP000475582">
    <property type="component" value="Unassembled WGS sequence"/>
</dbReference>
<dbReference type="GO" id="GO:0006508">
    <property type="term" value="P:proteolysis"/>
    <property type="evidence" value="ECO:0007669"/>
    <property type="project" value="UniProtKB-KW"/>
</dbReference>
<comment type="caution">
    <text evidence="7">The sequence shown here is derived from an EMBL/GenBank/DDBJ whole genome shotgun (WGS) entry which is preliminary data.</text>
</comment>
<evidence type="ECO:0000256" key="1">
    <source>
        <dbReference type="ARBA" id="ARBA00005836"/>
    </source>
</evidence>
<dbReference type="Gene3D" id="3.30.2290.10">
    <property type="entry name" value="PmbA/TldD superfamily"/>
    <property type="match status" value="1"/>
</dbReference>
<dbReference type="Pfam" id="PF19289">
    <property type="entry name" value="PmbA_TldD_3rd"/>
    <property type="match status" value="1"/>
</dbReference>
<dbReference type="EMBL" id="WNKY01000020">
    <property type="protein sequence ID" value="MTV39489.1"/>
    <property type="molecule type" value="Genomic_DNA"/>
</dbReference>
<dbReference type="PANTHER" id="PTHR30624:SF10">
    <property type="entry name" value="CONSERVED PROTEIN"/>
    <property type="match status" value="1"/>
</dbReference>
<comment type="similarity">
    <text evidence="1">Belongs to the peptidase U62 family.</text>
</comment>
<dbReference type="RefSeq" id="WP_155465193.1">
    <property type="nucleotide sequence ID" value="NZ_WNKY01000020.1"/>
</dbReference>
<evidence type="ECO:0000256" key="2">
    <source>
        <dbReference type="ARBA" id="ARBA00022670"/>
    </source>
</evidence>
<protein>
    <submittedName>
        <fullName evidence="7">TldD/PmbA family protein</fullName>
    </submittedName>
</protein>
<sequence>MERRSFLKVGAVAGGALLVPVFGNAIAAEELLNPMAVQFKKSLADAAMNAATKAGATYCDVRIGRYLNQFITTRDLNVENIVNTESSGVGVRVIANGAYGFCATNVMTLDAVADAARQAVAIAKANARLQTEPVVLAPVKGVGEVAWATPFKKDWRAVPIAEKAELLLAANKAGMEAGANFMRSMLFQVNQQKYFASTDGSYIDQDIHRLWSPFTATAVDKASGKFRTRDGLSSPSSMGYEFFDCKAENRIKAAGGVTKLYKGAYDLIEDARAAGRQAREKLTAKTVEPGKYDLVLSPEHLFLTIHESVGHATELDRVLGYEANYAGTSFATLDKWKTKSFKYGSDLVNIVADKTTPTSLGLVGYDDEGVASRRWDLIRNGVLVNYQATRDQAAMIGEKESHGCSYADSWSSVQFQRMPNVSLEAGKKKLTPDDMVKDIKKGIYILGRGSYSIDQQRYNFQFGGQLYFEIKNGKIVNQLEDVAYQSNTQEFWNACTALCDERDWRLGGSFFDGKGQPSQVSAVSHGSPTTRFNGINVINTARKIG</sequence>
<evidence type="ECO:0000259" key="5">
    <source>
        <dbReference type="Pfam" id="PF01523"/>
    </source>
</evidence>
<feature type="domain" description="Metalloprotease TldD/E C-terminal" evidence="6">
    <location>
        <begin position="289"/>
        <end position="538"/>
    </location>
</feature>
<evidence type="ECO:0000259" key="6">
    <source>
        <dbReference type="Pfam" id="PF19289"/>
    </source>
</evidence>
<dbReference type="FunFam" id="3.30.2290.10:FF:000003">
    <property type="entry name" value="Zinc-dependent protease, TldD/PmbA family"/>
    <property type="match status" value="1"/>
</dbReference>
<gene>
    <name evidence="7" type="ORF">GM676_18135</name>
</gene>
<keyword evidence="8" id="KW-1185">Reference proteome</keyword>